<evidence type="ECO:0000313" key="1">
    <source>
        <dbReference type="EMBL" id="OIQ73156.1"/>
    </source>
</evidence>
<dbReference type="AlphaFoldDB" id="A0A1J5PZX2"/>
<dbReference type="InterPro" id="IPR029069">
    <property type="entry name" value="HotDog_dom_sf"/>
</dbReference>
<reference evidence="1" key="1">
    <citation type="submission" date="2016-10" db="EMBL/GenBank/DDBJ databases">
        <title>Sequence of Gallionella enrichment culture.</title>
        <authorList>
            <person name="Poehlein A."/>
            <person name="Muehling M."/>
            <person name="Daniel R."/>
        </authorList>
    </citation>
    <scope>NUCLEOTIDE SEQUENCE</scope>
</reference>
<dbReference type="EMBL" id="MLJW01002982">
    <property type="protein sequence ID" value="OIQ73156.1"/>
    <property type="molecule type" value="Genomic_DNA"/>
</dbReference>
<name>A0A1J5PZX2_9ZZZZ</name>
<protein>
    <submittedName>
        <fullName evidence="1">Uncharacterized protein</fullName>
    </submittedName>
</protein>
<organism evidence="1">
    <name type="scientific">mine drainage metagenome</name>
    <dbReference type="NCBI Taxonomy" id="410659"/>
    <lineage>
        <taxon>unclassified sequences</taxon>
        <taxon>metagenomes</taxon>
        <taxon>ecological metagenomes</taxon>
    </lineage>
</organism>
<dbReference type="SUPFAM" id="SSF54637">
    <property type="entry name" value="Thioesterase/thiol ester dehydrase-isomerase"/>
    <property type="match status" value="1"/>
</dbReference>
<proteinExistence type="predicted"/>
<gene>
    <name evidence="1" type="ORF">GALL_452060</name>
</gene>
<sequence>MLGGSLITYRRGLAPFAKYTLRFQLQSWDERWNYFRFEFIQGGKTAALGYAKGAMVGSRGWISNAAVDAQLSISRRERIHPPELAFWISAEQSLASAIAR</sequence>
<accession>A0A1J5PZX2</accession>
<comment type="caution">
    <text evidence="1">The sequence shown here is derived from an EMBL/GenBank/DDBJ whole genome shotgun (WGS) entry which is preliminary data.</text>
</comment>